<evidence type="ECO:0000313" key="2">
    <source>
        <dbReference type="Proteomes" id="UP000236630"/>
    </source>
</evidence>
<dbReference type="AlphaFoldDB" id="A0A2H5PLU0"/>
<protein>
    <submittedName>
        <fullName evidence="1">Uncharacterized protein</fullName>
    </submittedName>
</protein>
<keyword evidence="2" id="KW-1185">Reference proteome</keyword>
<organism evidence="1 2">
    <name type="scientific">Citrus unshiu</name>
    <name type="common">Satsuma mandarin</name>
    <name type="synonym">Citrus nobilis var. unshiu</name>
    <dbReference type="NCBI Taxonomy" id="55188"/>
    <lineage>
        <taxon>Eukaryota</taxon>
        <taxon>Viridiplantae</taxon>
        <taxon>Streptophyta</taxon>
        <taxon>Embryophyta</taxon>
        <taxon>Tracheophyta</taxon>
        <taxon>Spermatophyta</taxon>
        <taxon>Magnoliopsida</taxon>
        <taxon>eudicotyledons</taxon>
        <taxon>Gunneridae</taxon>
        <taxon>Pentapetalae</taxon>
        <taxon>rosids</taxon>
        <taxon>malvids</taxon>
        <taxon>Sapindales</taxon>
        <taxon>Rutaceae</taxon>
        <taxon>Aurantioideae</taxon>
        <taxon>Citrus</taxon>
    </lineage>
</organism>
<dbReference type="Proteomes" id="UP000236630">
    <property type="component" value="Unassembled WGS sequence"/>
</dbReference>
<sequence>MLRIVILHHSPIIDMDVNRILTEIILIILFSSSLL</sequence>
<evidence type="ECO:0000313" key="1">
    <source>
        <dbReference type="EMBL" id="GAY53314.1"/>
    </source>
</evidence>
<name>A0A2H5PLU0_CITUN</name>
<accession>A0A2H5PLU0</accession>
<proteinExistence type="predicted"/>
<comment type="caution">
    <text evidence="1">The sequence shown here is derived from an EMBL/GenBank/DDBJ whole genome shotgun (WGS) entry which is preliminary data.</text>
</comment>
<gene>
    <name evidence="1" type="ORF">CUMW_148350</name>
</gene>
<dbReference type="EMBL" id="BDQV01000090">
    <property type="protein sequence ID" value="GAY53314.1"/>
    <property type="molecule type" value="Genomic_DNA"/>
</dbReference>
<reference evidence="1 2" key="1">
    <citation type="journal article" date="2017" name="Front. Genet.">
        <title>Draft sequencing of the heterozygous diploid genome of Satsuma (Citrus unshiu Marc.) using a hybrid assembly approach.</title>
        <authorList>
            <person name="Shimizu T."/>
            <person name="Tanizawa Y."/>
            <person name="Mochizuki T."/>
            <person name="Nagasaki H."/>
            <person name="Yoshioka T."/>
            <person name="Toyoda A."/>
            <person name="Fujiyama A."/>
            <person name="Kaminuma E."/>
            <person name="Nakamura Y."/>
        </authorList>
    </citation>
    <scope>NUCLEOTIDE SEQUENCE [LARGE SCALE GENOMIC DNA]</scope>
    <source>
        <strain evidence="2">cv. Miyagawa wase</strain>
    </source>
</reference>